<dbReference type="InterPro" id="IPR016136">
    <property type="entry name" value="DNA_helicase_N/primase_C"/>
</dbReference>
<organism evidence="3 4">
    <name type="scientific">Mariprofundus micogutta</name>
    <dbReference type="NCBI Taxonomy" id="1921010"/>
    <lineage>
        <taxon>Bacteria</taxon>
        <taxon>Pseudomonadati</taxon>
        <taxon>Pseudomonadota</taxon>
        <taxon>Candidatius Mariprofundia</taxon>
        <taxon>Mariprofundales</taxon>
        <taxon>Mariprofundaceae</taxon>
        <taxon>Mariprofundus</taxon>
    </lineage>
</organism>
<comment type="caution">
    <text evidence="3">The sequence shown here is derived from an EMBL/GenBank/DDBJ whole genome shotgun (WGS) entry which is preliminary data.</text>
</comment>
<keyword evidence="4" id="KW-1185">Reference proteome</keyword>
<proteinExistence type="predicted"/>
<accession>A0A1L8CLX4</accession>
<dbReference type="GO" id="GO:0003678">
    <property type="term" value="F:DNA helicase activity"/>
    <property type="evidence" value="ECO:0007669"/>
    <property type="project" value="InterPro"/>
</dbReference>
<dbReference type="GO" id="GO:0005524">
    <property type="term" value="F:ATP binding"/>
    <property type="evidence" value="ECO:0007669"/>
    <property type="project" value="InterPro"/>
</dbReference>
<evidence type="ECO:0000313" key="3">
    <source>
        <dbReference type="EMBL" id="GAV19918.1"/>
    </source>
</evidence>
<dbReference type="InterPro" id="IPR027417">
    <property type="entry name" value="P-loop_NTPase"/>
</dbReference>
<dbReference type="PANTHER" id="PTHR30153:SF2">
    <property type="entry name" value="REPLICATIVE DNA HELICASE"/>
    <property type="match status" value="1"/>
</dbReference>
<feature type="domain" description="SF4 helicase" evidence="2">
    <location>
        <begin position="147"/>
        <end position="405"/>
    </location>
</feature>
<name>A0A1L8CLX4_9PROT</name>
<dbReference type="STRING" id="1921010.MMIC_P0877"/>
<dbReference type="PROSITE" id="PS51199">
    <property type="entry name" value="SF4_HELICASE"/>
    <property type="match status" value="1"/>
</dbReference>
<dbReference type="RefSeq" id="WP_072659242.1">
    <property type="nucleotide sequence ID" value="NZ_BDFD01000005.1"/>
</dbReference>
<dbReference type="GO" id="GO:1990077">
    <property type="term" value="C:primosome complex"/>
    <property type="evidence" value="ECO:0007669"/>
    <property type="project" value="UniProtKB-KW"/>
</dbReference>
<dbReference type="GO" id="GO:0005829">
    <property type="term" value="C:cytosol"/>
    <property type="evidence" value="ECO:0007669"/>
    <property type="project" value="TreeGrafter"/>
</dbReference>
<keyword evidence="3" id="KW-0347">Helicase</keyword>
<keyword evidence="3" id="KW-0378">Hydrolase</keyword>
<dbReference type="InterPro" id="IPR007694">
    <property type="entry name" value="DNA_helicase_DnaB-like_C"/>
</dbReference>
<dbReference type="SUPFAM" id="SSF52540">
    <property type="entry name" value="P-loop containing nucleoside triphosphate hydrolases"/>
    <property type="match status" value="1"/>
</dbReference>
<protein>
    <submittedName>
        <fullName evidence="3">Replicative DNA helicase</fullName>
    </submittedName>
</protein>
<dbReference type="Gene3D" id="1.10.860.10">
    <property type="entry name" value="DNAb Helicase, Chain A"/>
    <property type="match status" value="1"/>
</dbReference>
<reference evidence="3 4" key="1">
    <citation type="journal article" date="2017" name="Arch. Microbiol.">
        <title>Mariprofundus micogutta sp. nov., a novel iron-oxidizing zetaproteobacterium isolated from a deep-sea hydrothermal field at the Bayonnaise knoll of the Izu-Ogasawara arc, and a description of Mariprofundales ord. nov. and Zetaproteobacteria classis nov.</title>
        <authorList>
            <person name="Makita H."/>
            <person name="Tanaka E."/>
            <person name="Mitsunobu S."/>
            <person name="Miyazaki M."/>
            <person name="Nunoura T."/>
            <person name="Uematsu K."/>
            <person name="Takaki Y."/>
            <person name="Nishi S."/>
            <person name="Shimamura S."/>
            <person name="Takai K."/>
        </authorList>
    </citation>
    <scope>NUCLEOTIDE SEQUENCE [LARGE SCALE GENOMIC DNA]</scope>
    <source>
        <strain evidence="3 4">ET2</strain>
    </source>
</reference>
<dbReference type="InterPro" id="IPR036185">
    <property type="entry name" value="DNA_heli_DnaB-like_N_sf"/>
</dbReference>
<keyword evidence="1" id="KW-0639">Primosome</keyword>
<gene>
    <name evidence="3" type="ORF">MMIC_P0877</name>
</gene>
<evidence type="ECO:0000259" key="2">
    <source>
        <dbReference type="PROSITE" id="PS51199"/>
    </source>
</evidence>
<dbReference type="AlphaFoldDB" id="A0A1L8CLX4"/>
<evidence type="ECO:0000313" key="4">
    <source>
        <dbReference type="Proteomes" id="UP000231632"/>
    </source>
</evidence>
<dbReference type="Pfam" id="PF03796">
    <property type="entry name" value="DnaB_C"/>
    <property type="match status" value="1"/>
</dbReference>
<dbReference type="SUPFAM" id="SSF48024">
    <property type="entry name" value="N-terminal domain of DnaB helicase"/>
    <property type="match status" value="1"/>
</dbReference>
<keyword evidence="3" id="KW-0067">ATP-binding</keyword>
<dbReference type="CDD" id="cd00984">
    <property type="entry name" value="DnaB_C"/>
    <property type="match status" value="1"/>
</dbReference>
<keyword evidence="3" id="KW-0547">Nucleotide-binding</keyword>
<dbReference type="Proteomes" id="UP000231632">
    <property type="component" value="Unassembled WGS sequence"/>
</dbReference>
<evidence type="ECO:0000256" key="1">
    <source>
        <dbReference type="ARBA" id="ARBA00022515"/>
    </source>
</evidence>
<sequence length="406" mass="44853">MKKIEQSFIGSCLIDQDLIGLVSVKPDHFSDKLCSHVWRTMLAGYSDPVSVCREIGSEHEQAISDMIGQAYTSAAEKHGREIIEAHRKRVFMSALVLAHKKLKSGESVDASLTGLITAADSECDSEYRPVVDLIVDAYNDMRSRHEGTDDNRFMPSGYPDLDFLTGGLERGSLVTVAGRVSMGKTAFAMGMCQRVAESNAVCFSSIEMDNQSVAYRLMASISRMDLKLLRTGAVISNSAWEGAAKSVDTIKKLNFYIDDNPKRSASQIAAQARRHHAKKGLDLLMVDYLGLLDPESTKSLPRHLQVGEMTRIFKTLAKQLNCCVMLLCQLNREADGKRPTLAHLRESGSIEQDSDVIMLPYRYKDESNNDRAIVIVAKNRNGPTGDAPMAWVGSSASYESLAREDF</sequence>
<dbReference type="GO" id="GO:0006269">
    <property type="term" value="P:DNA replication, synthesis of primer"/>
    <property type="evidence" value="ECO:0007669"/>
    <property type="project" value="UniProtKB-KW"/>
</dbReference>
<dbReference type="Gene3D" id="3.40.50.300">
    <property type="entry name" value="P-loop containing nucleotide triphosphate hydrolases"/>
    <property type="match status" value="1"/>
</dbReference>
<dbReference type="EMBL" id="BDFD01000005">
    <property type="protein sequence ID" value="GAV19918.1"/>
    <property type="molecule type" value="Genomic_DNA"/>
</dbReference>
<dbReference type="PANTHER" id="PTHR30153">
    <property type="entry name" value="REPLICATIVE DNA HELICASE DNAB"/>
    <property type="match status" value="1"/>
</dbReference>